<evidence type="ECO:0000313" key="4">
    <source>
        <dbReference type="RefSeq" id="XP_033571334.1"/>
    </source>
</evidence>
<reference evidence="4" key="2">
    <citation type="submission" date="2020-04" db="EMBL/GenBank/DDBJ databases">
        <authorList>
            <consortium name="NCBI Genome Project"/>
        </authorList>
    </citation>
    <scope>NUCLEOTIDE SEQUENCE</scope>
    <source>
        <strain evidence="4">CBS 304.34</strain>
    </source>
</reference>
<reference evidence="2 4" key="1">
    <citation type="journal article" date="2020" name="Stud. Mycol.">
        <title>101 Dothideomycetes genomes: a test case for predicting lifestyles and emergence of pathogens.</title>
        <authorList>
            <person name="Haridas S."/>
            <person name="Albert R."/>
            <person name="Binder M."/>
            <person name="Bloem J."/>
            <person name="Labutti K."/>
            <person name="Salamov A."/>
            <person name="Andreopoulos B."/>
            <person name="Baker S."/>
            <person name="Barry K."/>
            <person name="Bills G."/>
            <person name="Bluhm B."/>
            <person name="Cannon C."/>
            <person name="Castanera R."/>
            <person name="Culley D."/>
            <person name="Daum C."/>
            <person name="Ezra D."/>
            <person name="Gonzalez J."/>
            <person name="Henrissat B."/>
            <person name="Kuo A."/>
            <person name="Liang C."/>
            <person name="Lipzen A."/>
            <person name="Lutzoni F."/>
            <person name="Magnuson J."/>
            <person name="Mondo S."/>
            <person name="Nolan M."/>
            <person name="Ohm R."/>
            <person name="Pangilinan J."/>
            <person name="Park H.-J."/>
            <person name="Ramirez L."/>
            <person name="Alfaro M."/>
            <person name="Sun H."/>
            <person name="Tritt A."/>
            <person name="Yoshinaga Y."/>
            <person name="Zwiers L.-H."/>
            <person name="Turgeon B."/>
            <person name="Goodwin S."/>
            <person name="Spatafora J."/>
            <person name="Crous P."/>
            <person name="Grigoriev I."/>
        </authorList>
    </citation>
    <scope>NUCLEOTIDE SEQUENCE</scope>
    <source>
        <strain evidence="2 4">CBS 304.34</strain>
    </source>
</reference>
<accession>A0A6A6Y6Q7</accession>
<sequence length="201" mass="22324">MPLPMKTWVFLATSRTSGRAVFAKFPQPHSSVSNHMKSPTSKATVALKCTSPCLYLAVLTRMIHSYAIVCLCDPRIKLDPRQPRGELVNYLALQRIQTQTGFRVGFMGQNCACDHILDVRSECLSRGMAKDHKGAAGAGWPGYGLIQFSHITKNILVAMIDVAQYRFRRGHQRDVTLGSGSSPEQLEQREHALSTASRRIP</sequence>
<gene>
    <name evidence="2 4" type="ORF">BDZ99DRAFT_481200</name>
</gene>
<organism evidence="2">
    <name type="scientific">Mytilinidion resinicola</name>
    <dbReference type="NCBI Taxonomy" id="574789"/>
    <lineage>
        <taxon>Eukaryota</taxon>
        <taxon>Fungi</taxon>
        <taxon>Dikarya</taxon>
        <taxon>Ascomycota</taxon>
        <taxon>Pezizomycotina</taxon>
        <taxon>Dothideomycetes</taxon>
        <taxon>Pleosporomycetidae</taxon>
        <taxon>Mytilinidiales</taxon>
        <taxon>Mytilinidiaceae</taxon>
        <taxon>Mytilinidion</taxon>
    </lineage>
</organism>
<proteinExistence type="predicted"/>
<name>A0A6A6Y6Q7_9PEZI</name>
<evidence type="ECO:0000313" key="3">
    <source>
        <dbReference type="Proteomes" id="UP000504636"/>
    </source>
</evidence>
<protein>
    <submittedName>
        <fullName evidence="2 4">Uncharacterized protein</fullName>
    </submittedName>
</protein>
<dbReference type="GeneID" id="54463269"/>
<dbReference type="Proteomes" id="UP000504636">
    <property type="component" value="Unplaced"/>
</dbReference>
<dbReference type="AlphaFoldDB" id="A0A6A6Y6Q7"/>
<reference evidence="4" key="3">
    <citation type="submission" date="2025-04" db="UniProtKB">
        <authorList>
            <consortium name="RefSeq"/>
        </authorList>
    </citation>
    <scope>IDENTIFICATION</scope>
    <source>
        <strain evidence="4">CBS 304.34</strain>
    </source>
</reference>
<evidence type="ECO:0000313" key="2">
    <source>
        <dbReference type="EMBL" id="KAF2804370.1"/>
    </source>
</evidence>
<evidence type="ECO:0000256" key="1">
    <source>
        <dbReference type="SAM" id="MobiDB-lite"/>
    </source>
</evidence>
<dbReference type="EMBL" id="MU003713">
    <property type="protein sequence ID" value="KAF2804370.1"/>
    <property type="molecule type" value="Genomic_DNA"/>
</dbReference>
<dbReference type="RefSeq" id="XP_033571334.1">
    <property type="nucleotide sequence ID" value="XM_033722376.1"/>
</dbReference>
<keyword evidence="3" id="KW-1185">Reference proteome</keyword>
<feature type="region of interest" description="Disordered" evidence="1">
    <location>
        <begin position="174"/>
        <end position="201"/>
    </location>
</feature>